<sequence>MALIVTSKTAWGIVLVNFRFRRSRPSTMTSPRCYAAFACERNKLAVGFPLDIANVESDVSTSVTNPEICGYQPCIAGNTNPDNLCVLALKTTGHNGFRPAKVDELGSGLELLLPARNRVAHAIVNVFALIECDFVMKCSSGILVSHDSSPIDAVGL</sequence>
<dbReference type="EMBL" id="LT158601">
    <property type="protein sequence ID" value="CVK35471.1"/>
    <property type="molecule type" value="Genomic_DNA"/>
</dbReference>
<reference evidence="1" key="1">
    <citation type="journal article" date="2016" name="Sci. Rep.">
        <title>Genomics of high molecular weight plasmids isolated from an on-farm biopurification system.</title>
        <authorList>
            <person name="Martini M.C."/>
            <person name="Wibberg D."/>
            <person name="Lozano M."/>
            <person name="Torres Tejerizo G."/>
            <person name="Albicoro F.J."/>
            <person name="Jaenicke S."/>
            <person name="van Elsas J.D."/>
            <person name="Petroni A."/>
            <person name="Garcillan-Barcia M.P."/>
            <person name="de la Cruz F."/>
            <person name="Schluter A."/>
            <person name="Puhler A."/>
            <person name="Pistorio M."/>
            <person name="Lagares A."/>
            <person name="Del Papa M.F."/>
        </authorList>
    </citation>
    <scope>NUCLEOTIDE SEQUENCE</scope>
    <source>
        <plasmid evidence="1">pMC1</plasmid>
    </source>
</reference>
<name>A0A193SCX9_9ZZZZ</name>
<organism evidence="1">
    <name type="scientific">biofilter metagenome</name>
    <dbReference type="NCBI Taxonomy" id="1070537"/>
    <lineage>
        <taxon>unclassified sequences</taxon>
        <taxon>metagenomes</taxon>
        <taxon>ecological metagenomes</taxon>
    </lineage>
</organism>
<keyword evidence="1" id="KW-0614">Plasmid</keyword>
<geneLocation type="plasmid" evidence="1">
    <name>pMC1</name>
</geneLocation>
<gene>
    <name evidence="1" type="ORF">MCM2015_pMC1_30</name>
</gene>
<evidence type="ECO:0000313" key="1">
    <source>
        <dbReference type="EMBL" id="CVK35471.1"/>
    </source>
</evidence>
<protein>
    <submittedName>
        <fullName evidence="1">Uncharacterized protein</fullName>
    </submittedName>
</protein>
<dbReference type="AlphaFoldDB" id="A0A193SCX9"/>
<proteinExistence type="predicted"/>
<accession>A0A193SCX9</accession>